<accession>A0ABS0KAT2</accession>
<evidence type="ECO:0000256" key="1">
    <source>
        <dbReference type="ARBA" id="ARBA00000022"/>
    </source>
</evidence>
<evidence type="ECO:0000256" key="2">
    <source>
        <dbReference type="ARBA" id="ARBA00000751"/>
    </source>
</evidence>
<dbReference type="SUPFAM" id="SSF143990">
    <property type="entry name" value="YbiA-like"/>
    <property type="match status" value="1"/>
</dbReference>
<name>A0ABS0KAT2_9ACTN</name>
<dbReference type="InterPro" id="IPR037238">
    <property type="entry name" value="YbiA-like_sf"/>
</dbReference>
<dbReference type="CDD" id="cd15457">
    <property type="entry name" value="NADAR"/>
    <property type="match status" value="1"/>
</dbReference>
<feature type="domain" description="NADAR" evidence="3">
    <location>
        <begin position="60"/>
        <end position="219"/>
    </location>
</feature>
<comment type="catalytic activity">
    <reaction evidence="2">
        <text>2,5-diamino-6-hydroxy-4-(5-phosphoribosylamino)-pyrimidine + H2O = 2,5,6-triamino-4-hydroxypyrimidine + D-ribose 5-phosphate</text>
        <dbReference type="Rhea" id="RHEA:23436"/>
        <dbReference type="ChEBI" id="CHEBI:15377"/>
        <dbReference type="ChEBI" id="CHEBI:58614"/>
        <dbReference type="ChEBI" id="CHEBI:78346"/>
        <dbReference type="ChEBI" id="CHEBI:137796"/>
    </reaction>
</comment>
<gene>
    <name evidence="4" type="ORF">IW249_006030</name>
</gene>
<dbReference type="EMBL" id="JADOTY010000001">
    <property type="protein sequence ID" value="MBG6105616.1"/>
    <property type="molecule type" value="Genomic_DNA"/>
</dbReference>
<keyword evidence="5" id="KW-1185">Reference proteome</keyword>
<organism evidence="4 5">
    <name type="scientific">Micromonospora vinacea</name>
    <dbReference type="NCBI Taxonomy" id="709878"/>
    <lineage>
        <taxon>Bacteria</taxon>
        <taxon>Bacillati</taxon>
        <taxon>Actinomycetota</taxon>
        <taxon>Actinomycetes</taxon>
        <taxon>Micromonosporales</taxon>
        <taxon>Micromonosporaceae</taxon>
        <taxon>Micromonospora</taxon>
    </lineage>
</organism>
<sequence>MSQRRGHAWHRGGREHVLAVENAGYAQRWCRTLAIMLASARSVGDLAAAQAQGHRVKFLFFWGHQPERDGGVGAGCLSQWWPAPFIADKLRFATAEHYMMWRKATLFGDRTMAEQILAAPHPHAAKVLGGRVAGFDQQTWSEHRFAIVVAGNLAKFDQHPALRAFLLATGQRVLVEASPVDRIWGIGLNRDDPAAGEPGRWRGLNLLGFALMQVREALREQGRQGTVLA</sequence>
<evidence type="ECO:0000313" key="5">
    <source>
        <dbReference type="Proteomes" id="UP000631791"/>
    </source>
</evidence>
<reference evidence="4 5" key="1">
    <citation type="submission" date="2020-11" db="EMBL/GenBank/DDBJ databases">
        <title>Sequencing the genomes of 1000 actinobacteria strains.</title>
        <authorList>
            <person name="Klenk H.-P."/>
        </authorList>
    </citation>
    <scope>NUCLEOTIDE SEQUENCE [LARGE SCALE GENOMIC DNA]</scope>
    <source>
        <strain evidence="4 5">DSM 101695</strain>
    </source>
</reference>
<protein>
    <submittedName>
        <fullName evidence="4">RibA/ribD-fused uncharacterized protein</fullName>
    </submittedName>
</protein>
<evidence type="ECO:0000313" key="4">
    <source>
        <dbReference type="EMBL" id="MBG6105616.1"/>
    </source>
</evidence>
<dbReference type="Pfam" id="PF08719">
    <property type="entry name" value="NADAR"/>
    <property type="match status" value="1"/>
</dbReference>
<dbReference type="Gene3D" id="1.10.357.40">
    <property type="entry name" value="YbiA-like"/>
    <property type="match status" value="1"/>
</dbReference>
<comment type="catalytic activity">
    <reaction evidence="1">
        <text>5-amino-6-(5-phospho-D-ribosylamino)uracil + H2O = 5,6-diaminouracil + D-ribose 5-phosphate</text>
        <dbReference type="Rhea" id="RHEA:55020"/>
        <dbReference type="ChEBI" id="CHEBI:15377"/>
        <dbReference type="ChEBI" id="CHEBI:46252"/>
        <dbReference type="ChEBI" id="CHEBI:58453"/>
        <dbReference type="ChEBI" id="CHEBI:78346"/>
    </reaction>
</comment>
<dbReference type="Proteomes" id="UP000631791">
    <property type="component" value="Unassembled WGS sequence"/>
</dbReference>
<dbReference type="InterPro" id="IPR012816">
    <property type="entry name" value="NADAR"/>
</dbReference>
<comment type="caution">
    <text evidence="4">The sequence shown here is derived from an EMBL/GenBank/DDBJ whole genome shotgun (WGS) entry which is preliminary data.</text>
</comment>
<evidence type="ECO:0000259" key="3">
    <source>
        <dbReference type="Pfam" id="PF08719"/>
    </source>
</evidence>
<dbReference type="NCBIfam" id="TIGR02464">
    <property type="entry name" value="ribofla_fusion"/>
    <property type="match status" value="1"/>
</dbReference>
<proteinExistence type="predicted"/>